<dbReference type="EMBL" id="SEOQ01000141">
    <property type="protein sequence ID" value="TFY69268.1"/>
    <property type="molecule type" value="Genomic_DNA"/>
</dbReference>
<name>A0A4Y9Z5W9_9AGAM</name>
<evidence type="ECO:0000259" key="1">
    <source>
        <dbReference type="PROSITE" id="PS50011"/>
    </source>
</evidence>
<proteinExistence type="predicted"/>
<evidence type="ECO:0000313" key="2">
    <source>
        <dbReference type="EMBL" id="TFY69268.1"/>
    </source>
</evidence>
<accession>A0A4Y9Z5W9</accession>
<dbReference type="PANTHER" id="PTHR13954">
    <property type="entry name" value="IRE1-RELATED"/>
    <property type="match status" value="1"/>
</dbReference>
<dbReference type="Pfam" id="PF00069">
    <property type="entry name" value="Pkinase"/>
    <property type="match status" value="1"/>
</dbReference>
<comment type="caution">
    <text evidence="2">The sequence shown here is derived from an EMBL/GenBank/DDBJ whole genome shotgun (WGS) entry which is preliminary data.</text>
</comment>
<protein>
    <recommendedName>
        <fullName evidence="1">Protein kinase domain-containing protein</fullName>
    </recommendedName>
</protein>
<reference evidence="2 3" key="1">
    <citation type="submission" date="2019-02" db="EMBL/GenBank/DDBJ databases">
        <title>Genome sequencing of the rare red list fungi Dentipellis fragilis.</title>
        <authorList>
            <person name="Buettner E."/>
            <person name="Kellner H."/>
        </authorList>
    </citation>
    <scope>NUCLEOTIDE SEQUENCE [LARGE SCALE GENOMIC DNA]</scope>
    <source>
        <strain evidence="2 3">DSM 105465</strain>
    </source>
</reference>
<dbReference type="PANTHER" id="PTHR13954:SF6">
    <property type="entry name" value="NON-SPECIFIC SERINE_THREONINE PROTEIN KINASE"/>
    <property type="match status" value="1"/>
</dbReference>
<dbReference type="GO" id="GO:0070059">
    <property type="term" value="P:intrinsic apoptotic signaling pathway in response to endoplasmic reticulum stress"/>
    <property type="evidence" value="ECO:0007669"/>
    <property type="project" value="TreeGrafter"/>
</dbReference>
<dbReference type="InterPro" id="IPR011009">
    <property type="entry name" value="Kinase-like_dom_sf"/>
</dbReference>
<organism evidence="2 3">
    <name type="scientific">Dentipellis fragilis</name>
    <dbReference type="NCBI Taxonomy" id="205917"/>
    <lineage>
        <taxon>Eukaryota</taxon>
        <taxon>Fungi</taxon>
        <taxon>Dikarya</taxon>
        <taxon>Basidiomycota</taxon>
        <taxon>Agaricomycotina</taxon>
        <taxon>Agaricomycetes</taxon>
        <taxon>Russulales</taxon>
        <taxon>Hericiaceae</taxon>
        <taxon>Dentipellis</taxon>
    </lineage>
</organism>
<dbReference type="GO" id="GO:0004674">
    <property type="term" value="F:protein serine/threonine kinase activity"/>
    <property type="evidence" value="ECO:0007669"/>
    <property type="project" value="InterPro"/>
</dbReference>
<dbReference type="GO" id="GO:1990604">
    <property type="term" value="C:IRE1-TRAF2-ASK1 complex"/>
    <property type="evidence" value="ECO:0007669"/>
    <property type="project" value="TreeGrafter"/>
</dbReference>
<keyword evidence="3" id="KW-1185">Reference proteome</keyword>
<dbReference type="SUPFAM" id="SSF56112">
    <property type="entry name" value="Protein kinase-like (PK-like)"/>
    <property type="match status" value="1"/>
</dbReference>
<dbReference type="GO" id="GO:0005524">
    <property type="term" value="F:ATP binding"/>
    <property type="evidence" value="ECO:0007669"/>
    <property type="project" value="InterPro"/>
</dbReference>
<dbReference type="GO" id="GO:0051082">
    <property type="term" value="F:unfolded protein binding"/>
    <property type="evidence" value="ECO:0007669"/>
    <property type="project" value="TreeGrafter"/>
</dbReference>
<dbReference type="InterPro" id="IPR000719">
    <property type="entry name" value="Prot_kinase_dom"/>
</dbReference>
<gene>
    <name evidence="2" type="ORF">EVG20_g3215</name>
</gene>
<dbReference type="GO" id="GO:0004521">
    <property type="term" value="F:RNA endonuclease activity"/>
    <property type="evidence" value="ECO:0007669"/>
    <property type="project" value="InterPro"/>
</dbReference>
<dbReference type="Proteomes" id="UP000298327">
    <property type="component" value="Unassembled WGS sequence"/>
</dbReference>
<evidence type="ECO:0000313" key="3">
    <source>
        <dbReference type="Proteomes" id="UP000298327"/>
    </source>
</evidence>
<feature type="domain" description="Protein kinase" evidence="1">
    <location>
        <begin position="57"/>
        <end position="289"/>
    </location>
</feature>
<dbReference type="STRING" id="205917.A0A4Y9Z5W9"/>
<sequence>MHVSQENIKAERLAVFQSHTRPPSTTNLTPPATLANMRGPVSEVEEWRGPEADDFGHTVVVFMRNGKLYRTRHPIRMSHANIDDLPLPEEPIPEEHFCGECQRDPLTIAPSPPPPDAFIKMPQPADYDPEYPKSLGQSLADEAEVYEILKAHPYPNICVYYGAVRQGDSLTALCLRRHTSSLADLVQQGAELDAAKVLEGITAGVKHLHSLGLVHNDLNPDNIMLGEDEVPVLVDFDSCGRVGEPMGSKGGTPGWERPWSVSTITEERDIYALELLDRFLRGEQVVDQV</sequence>
<dbReference type="AlphaFoldDB" id="A0A4Y9Z5W9"/>
<dbReference type="PROSITE" id="PS50011">
    <property type="entry name" value="PROTEIN_KINASE_DOM"/>
    <property type="match status" value="1"/>
</dbReference>
<dbReference type="Gene3D" id="1.10.510.10">
    <property type="entry name" value="Transferase(Phosphotransferase) domain 1"/>
    <property type="match status" value="1"/>
</dbReference>
<dbReference type="InterPro" id="IPR045133">
    <property type="entry name" value="IRE1/2-like"/>
</dbReference>
<dbReference type="OrthoDB" id="4062651at2759"/>
<dbReference type="GO" id="GO:0036498">
    <property type="term" value="P:IRE1-mediated unfolded protein response"/>
    <property type="evidence" value="ECO:0007669"/>
    <property type="project" value="TreeGrafter"/>
</dbReference>